<dbReference type="eggNOG" id="KOG0017">
    <property type="taxonomic scope" value="Eukaryota"/>
</dbReference>
<feature type="compositionally biased region" description="Basic and acidic residues" evidence="1">
    <location>
        <begin position="353"/>
        <end position="385"/>
    </location>
</feature>
<dbReference type="STRING" id="135651.G0NDX9"/>
<evidence type="ECO:0000313" key="2">
    <source>
        <dbReference type="EMBL" id="EGT58598.1"/>
    </source>
</evidence>
<evidence type="ECO:0000313" key="3">
    <source>
        <dbReference type="Proteomes" id="UP000008068"/>
    </source>
</evidence>
<protein>
    <submittedName>
        <fullName evidence="2">Uncharacterized protein</fullName>
    </submittedName>
</protein>
<dbReference type="Proteomes" id="UP000008068">
    <property type="component" value="Unassembled WGS sequence"/>
</dbReference>
<feature type="region of interest" description="Disordered" evidence="1">
    <location>
        <begin position="541"/>
        <end position="621"/>
    </location>
</feature>
<proteinExistence type="predicted"/>
<organism evidence="3">
    <name type="scientific">Caenorhabditis brenneri</name>
    <name type="common">Nematode worm</name>
    <dbReference type="NCBI Taxonomy" id="135651"/>
    <lineage>
        <taxon>Eukaryota</taxon>
        <taxon>Metazoa</taxon>
        <taxon>Ecdysozoa</taxon>
        <taxon>Nematoda</taxon>
        <taxon>Chromadorea</taxon>
        <taxon>Rhabditida</taxon>
        <taxon>Rhabditina</taxon>
        <taxon>Rhabditomorpha</taxon>
        <taxon>Rhabditoidea</taxon>
        <taxon>Rhabditidae</taxon>
        <taxon>Peloderinae</taxon>
        <taxon>Caenorhabditis</taxon>
    </lineage>
</organism>
<feature type="region of interest" description="Disordered" evidence="1">
    <location>
        <begin position="162"/>
        <end position="183"/>
    </location>
</feature>
<dbReference type="InParanoid" id="G0NDX9"/>
<keyword evidence="3" id="KW-1185">Reference proteome</keyword>
<dbReference type="HOGENOM" id="CLU_348599_0_0_1"/>
<reference evidence="3" key="1">
    <citation type="submission" date="2011-07" db="EMBL/GenBank/DDBJ databases">
        <authorList>
            <consortium name="Caenorhabditis brenneri Sequencing and Analysis Consortium"/>
            <person name="Wilson R.K."/>
        </authorList>
    </citation>
    <scope>NUCLEOTIDE SEQUENCE [LARGE SCALE GENOMIC DNA]</scope>
    <source>
        <strain evidence="3">PB2801</strain>
    </source>
</reference>
<feature type="compositionally biased region" description="Low complexity" evidence="1">
    <location>
        <begin position="586"/>
        <end position="599"/>
    </location>
</feature>
<dbReference type="AlphaFoldDB" id="G0NDX9"/>
<dbReference type="EMBL" id="GL379870">
    <property type="protein sequence ID" value="EGT58598.1"/>
    <property type="molecule type" value="Genomic_DNA"/>
</dbReference>
<sequence>MSHPNDNPIPLANSQVVPDQAIGRKIIGPFKRFLDKQVKEAGECARVSEVLIRDYISDQEKEPSLEDVKLFESFINRLHKQRKLMEALPGVVERKLNLPEVIASSRRETFASEIQVLLEKVEYLGTVHALEKTIEMYEQLFASRGIQMEISPVGTVRTATDIESAEEEGESKKGSSTVSPKTINSTHGKFVYDEVDYLDRSADIDYIRELEARATAMASDNKTLSREVDKLNPIPTVPSGPNDSVVSIENTIRERVVSDRSHSLFRKLTTPKPSPANSISAAPIHAQEPKYQFPSDQPEPDQPITPELMSDILYNFERRQEEKERENKRAQDLMLKEMTFLRKDNHDLRMKVEQSGKDFDEPREPKSYTPKQEKFRRNPEPEIMNKPRQTIFTSSSESDEEVSYDEQITPQEESDSDYRYATGHNDRSHSNYKPSKKVVKPRRNHRQYTVKLDDVRKNLISFNGTGRFENFRTIFHDEEKKVDINDVRSITTFTKKLPSKISEKVLKYLSKARDGDVTFAKVIDIVEDQIRLIKTTKSVFGESKTQGANEITEPHNTPIHYTNPHSPQNNQNFQQKGGAKPHGKHQSQNSGQQGNSNNGGQRGNKPSPLMKPQPLSTLYDIGKPTPNWRMVAWSFPFGTPEQGQTCPACSGQHHVVRCPLSSAEFRKKLQENNRCERCTLQGHGTEQCQKWLKCAYCLGDHAMGGCPLKEYYRKQQDKEYMANIGIYESEFKLSRNQHKKHIDMILGADIISWIQSLETTTRHILPSKRLMETTPFGYLIHPTPKLDLLFKTIESIGNSSTDEWDDVQT</sequence>
<name>G0NDX9_CAEBE</name>
<feature type="compositionally biased region" description="Polar residues" evidence="1">
    <location>
        <begin position="559"/>
        <end position="575"/>
    </location>
</feature>
<feature type="compositionally biased region" description="Basic residues" evidence="1">
    <location>
        <begin position="434"/>
        <end position="444"/>
    </location>
</feature>
<gene>
    <name evidence="2" type="ORF">CAEBREN_06352</name>
</gene>
<accession>G0NDX9</accession>
<evidence type="ECO:0000256" key="1">
    <source>
        <dbReference type="SAM" id="MobiDB-lite"/>
    </source>
</evidence>
<feature type="region of interest" description="Disordered" evidence="1">
    <location>
        <begin position="353"/>
        <end position="444"/>
    </location>
</feature>